<reference evidence="2 3" key="1">
    <citation type="journal article" date="2018" name="Elife">
        <title>Firefly genomes illuminate parallel origins of bioluminescence in beetles.</title>
        <authorList>
            <person name="Fallon T.R."/>
            <person name="Lower S.E."/>
            <person name="Chang C.H."/>
            <person name="Bessho-Uehara M."/>
            <person name="Martin G.J."/>
            <person name="Bewick A.J."/>
            <person name="Behringer M."/>
            <person name="Debat H.J."/>
            <person name="Wong I."/>
            <person name="Day J.C."/>
            <person name="Suvorov A."/>
            <person name="Silva C.J."/>
            <person name="Stanger-Hall K.F."/>
            <person name="Hall D.W."/>
            <person name="Schmitz R.J."/>
            <person name="Nelson D.R."/>
            <person name="Lewis S.M."/>
            <person name="Shigenobu S."/>
            <person name="Bybee S.M."/>
            <person name="Larracuente A.M."/>
            <person name="Oba Y."/>
            <person name="Weng J.K."/>
        </authorList>
    </citation>
    <scope>NUCLEOTIDE SEQUENCE [LARGE SCALE GENOMIC DNA]</scope>
    <source>
        <strain evidence="2">1611_PpyrPB1</strain>
        <tissue evidence="2">Whole body</tissue>
    </source>
</reference>
<dbReference type="Gene3D" id="3.15.10.30">
    <property type="entry name" value="Haemolymph juvenile hormone binding protein"/>
    <property type="match status" value="1"/>
</dbReference>
<dbReference type="SMART" id="SM00700">
    <property type="entry name" value="JHBP"/>
    <property type="match status" value="1"/>
</dbReference>
<dbReference type="InParanoid" id="A0A5N4AK92"/>
<evidence type="ECO:0000313" key="3">
    <source>
        <dbReference type="Proteomes" id="UP000327044"/>
    </source>
</evidence>
<evidence type="ECO:0000256" key="1">
    <source>
        <dbReference type="SAM" id="SignalP"/>
    </source>
</evidence>
<dbReference type="AlphaFoldDB" id="A0A5N4AK92"/>
<proteinExistence type="predicted"/>
<evidence type="ECO:0000313" key="2">
    <source>
        <dbReference type="EMBL" id="KAB0797638.1"/>
    </source>
</evidence>
<organism evidence="2 3">
    <name type="scientific">Photinus pyralis</name>
    <name type="common">Common eastern firefly</name>
    <name type="synonym">Lampyris pyralis</name>
    <dbReference type="NCBI Taxonomy" id="7054"/>
    <lineage>
        <taxon>Eukaryota</taxon>
        <taxon>Metazoa</taxon>
        <taxon>Ecdysozoa</taxon>
        <taxon>Arthropoda</taxon>
        <taxon>Hexapoda</taxon>
        <taxon>Insecta</taxon>
        <taxon>Pterygota</taxon>
        <taxon>Neoptera</taxon>
        <taxon>Endopterygota</taxon>
        <taxon>Coleoptera</taxon>
        <taxon>Polyphaga</taxon>
        <taxon>Elateriformia</taxon>
        <taxon>Elateroidea</taxon>
        <taxon>Lampyridae</taxon>
        <taxon>Lampyrinae</taxon>
        <taxon>Photinus</taxon>
    </lineage>
</organism>
<name>A0A5N4AK92_PHOPY</name>
<sequence length="249" mass="27458">MSLQRILVLVAVVSTVCAIPKPKPPRDVPPGVIICAIDNGPCVRRELQSILGVLSTDPASLGIGASQPLKVNAWTAAPGYLVDFPQKYKNLRLYNHIFNRILNVQSNVTNTGVVLTMNVYNPEVALRADFEFQNATFLGVPVSSRGSVTYRHQGYWGTVTMSGGIIQKGHEKYLSISNFTIEFNASKVLFSFKTGNSSQDASLNQLFGDNWDIALNDVKASYEALYAYSYSKVWNTICSLYPFDSLFLS</sequence>
<dbReference type="PANTHER" id="PTHR11008:SF32">
    <property type="entry name" value="CIRCADIAN CLOCK-CONTROLLED PROTEIN DAYWAKE-RELATED"/>
    <property type="match status" value="1"/>
</dbReference>
<feature type="signal peptide" evidence="1">
    <location>
        <begin position="1"/>
        <end position="18"/>
    </location>
</feature>
<dbReference type="InterPro" id="IPR038606">
    <property type="entry name" value="To_sf"/>
</dbReference>
<protein>
    <submittedName>
        <fullName evidence="2">Uncharacterized protein</fullName>
    </submittedName>
</protein>
<dbReference type="Proteomes" id="UP000327044">
    <property type="component" value="Unassembled WGS sequence"/>
</dbReference>
<accession>A0A5N4AK92</accession>
<keyword evidence="1" id="KW-0732">Signal</keyword>
<dbReference type="OrthoDB" id="8196554at2759"/>
<keyword evidence="3" id="KW-1185">Reference proteome</keyword>
<dbReference type="EMBL" id="VVIM01000006">
    <property type="protein sequence ID" value="KAB0797638.1"/>
    <property type="molecule type" value="Genomic_DNA"/>
</dbReference>
<gene>
    <name evidence="2" type="ORF">PPYR_08631</name>
</gene>
<dbReference type="PANTHER" id="PTHR11008">
    <property type="entry name" value="PROTEIN TAKEOUT-LIKE PROTEIN"/>
    <property type="match status" value="1"/>
</dbReference>
<dbReference type="GO" id="GO:0005615">
    <property type="term" value="C:extracellular space"/>
    <property type="evidence" value="ECO:0007669"/>
    <property type="project" value="TreeGrafter"/>
</dbReference>
<dbReference type="InterPro" id="IPR010562">
    <property type="entry name" value="Haemolymph_juvenile_hormone-bd"/>
</dbReference>
<comment type="caution">
    <text evidence="2">The sequence shown here is derived from an EMBL/GenBank/DDBJ whole genome shotgun (WGS) entry which is preliminary data.</text>
</comment>
<feature type="chain" id="PRO_5024402311" evidence="1">
    <location>
        <begin position="19"/>
        <end position="249"/>
    </location>
</feature>
<dbReference type="Pfam" id="PF06585">
    <property type="entry name" value="JHBP"/>
    <property type="match status" value="1"/>
</dbReference>